<reference evidence="3" key="2">
    <citation type="submission" date="2015-07" db="EMBL/GenBank/DDBJ databases">
        <title>Contrasting host-pathogen interactions and genome evolution in two generalist and specialist microsporidian pathogens of mosquitoes.</title>
        <authorList>
            <consortium name="The Broad Institute Genomics Platform"/>
            <consortium name="The Broad Institute Genome Sequencing Center for Infectious Disease"/>
            <person name="Cuomo C.A."/>
            <person name="Sanscrainte N.D."/>
            <person name="Goldberg J.M."/>
            <person name="Heiman D."/>
            <person name="Young S."/>
            <person name="Zeng Q."/>
            <person name="Becnel J.J."/>
            <person name="Birren B.W."/>
        </authorList>
    </citation>
    <scope>NUCLEOTIDE SEQUENCE [LARGE SCALE GENOMIC DNA]</scope>
    <source>
        <strain evidence="3">USNM 41457</strain>
    </source>
</reference>
<keyword evidence="3" id="KW-1185">Reference proteome</keyword>
<sequence>MMIHLGFLFLKNPDFVIFLSIYSADNIMSSIRLYILFIFVKCCDTMNFYASYIYIDLSTTIYFVFFIFYTFCLYIATSSICTIQHFAMQKEMIRIYFKIKKNRFHTTIDFASKEIIGIIYIFMKKVILFKDFLNIKIFMKQAFVVQFE</sequence>
<keyword evidence="1" id="KW-0472">Membrane</keyword>
<keyword evidence="1" id="KW-1133">Transmembrane helix</keyword>
<dbReference type="EMBL" id="AFBI03000063">
    <property type="protein sequence ID" value="EJW02615.1"/>
    <property type="molecule type" value="Genomic_DNA"/>
</dbReference>
<dbReference type="Proteomes" id="UP000003163">
    <property type="component" value="Unassembled WGS sequence"/>
</dbReference>
<dbReference type="AlphaFoldDB" id="J9DJ43"/>
<name>J9DJ43_EDHAE</name>
<protein>
    <submittedName>
        <fullName evidence="2">Uncharacterized protein</fullName>
    </submittedName>
</protein>
<organism evidence="2 3">
    <name type="scientific">Edhazardia aedis (strain USNM 41457)</name>
    <name type="common">Microsporidian parasite</name>
    <dbReference type="NCBI Taxonomy" id="1003232"/>
    <lineage>
        <taxon>Eukaryota</taxon>
        <taxon>Fungi</taxon>
        <taxon>Fungi incertae sedis</taxon>
        <taxon>Microsporidia</taxon>
        <taxon>Edhazardia</taxon>
    </lineage>
</organism>
<evidence type="ECO:0000256" key="1">
    <source>
        <dbReference type="SAM" id="Phobius"/>
    </source>
</evidence>
<dbReference type="VEuPathDB" id="MicrosporidiaDB:EDEG_02989"/>
<evidence type="ECO:0000313" key="3">
    <source>
        <dbReference type="Proteomes" id="UP000003163"/>
    </source>
</evidence>
<proteinExistence type="predicted"/>
<reference evidence="2 3" key="1">
    <citation type="submission" date="2011-08" db="EMBL/GenBank/DDBJ databases">
        <authorList>
            <person name="Liu Z.J."/>
            <person name="Shi F.L."/>
            <person name="Lu J.Q."/>
            <person name="Li M."/>
            <person name="Wang Z.L."/>
        </authorList>
    </citation>
    <scope>NUCLEOTIDE SEQUENCE [LARGE SCALE GENOMIC DNA]</scope>
    <source>
        <strain evidence="2 3">USNM 41457</strain>
    </source>
</reference>
<dbReference type="HOGENOM" id="CLU_1758780_0_0_1"/>
<comment type="caution">
    <text evidence="2">The sequence shown here is derived from an EMBL/GenBank/DDBJ whole genome shotgun (WGS) entry which is preliminary data.</text>
</comment>
<feature type="transmembrane region" description="Helical" evidence="1">
    <location>
        <begin position="61"/>
        <end position="83"/>
    </location>
</feature>
<gene>
    <name evidence="2" type="ORF">EDEG_02989</name>
</gene>
<dbReference type="InParanoid" id="J9DJ43"/>
<evidence type="ECO:0000313" key="2">
    <source>
        <dbReference type="EMBL" id="EJW02615.1"/>
    </source>
</evidence>
<accession>J9DJ43</accession>
<keyword evidence="1" id="KW-0812">Transmembrane</keyword>